<reference evidence="2" key="1">
    <citation type="journal article" date="2020" name="Stud. Mycol.">
        <title>101 Dothideomycetes genomes: a test case for predicting lifestyles and emergence of pathogens.</title>
        <authorList>
            <person name="Haridas S."/>
            <person name="Albert R."/>
            <person name="Binder M."/>
            <person name="Bloem J."/>
            <person name="Labutti K."/>
            <person name="Salamov A."/>
            <person name="Andreopoulos B."/>
            <person name="Baker S."/>
            <person name="Barry K."/>
            <person name="Bills G."/>
            <person name="Bluhm B."/>
            <person name="Cannon C."/>
            <person name="Castanera R."/>
            <person name="Culley D."/>
            <person name="Daum C."/>
            <person name="Ezra D."/>
            <person name="Gonzalez J."/>
            <person name="Henrissat B."/>
            <person name="Kuo A."/>
            <person name="Liang C."/>
            <person name="Lipzen A."/>
            <person name="Lutzoni F."/>
            <person name="Magnuson J."/>
            <person name="Mondo S."/>
            <person name="Nolan M."/>
            <person name="Ohm R."/>
            <person name="Pangilinan J."/>
            <person name="Park H.-J."/>
            <person name="Ramirez L."/>
            <person name="Alfaro M."/>
            <person name="Sun H."/>
            <person name="Tritt A."/>
            <person name="Yoshinaga Y."/>
            <person name="Zwiers L.-H."/>
            <person name="Turgeon B."/>
            <person name="Goodwin S."/>
            <person name="Spatafora J."/>
            <person name="Crous P."/>
            <person name="Grigoriev I."/>
        </authorList>
    </citation>
    <scope>NUCLEOTIDE SEQUENCE</scope>
    <source>
        <strain evidence="2">CBS 107.79</strain>
    </source>
</reference>
<feature type="region of interest" description="Disordered" evidence="1">
    <location>
        <begin position="148"/>
        <end position="169"/>
    </location>
</feature>
<dbReference type="AlphaFoldDB" id="A0A6A5ULR4"/>
<organism evidence="2 3">
    <name type="scientific">Bimuria novae-zelandiae CBS 107.79</name>
    <dbReference type="NCBI Taxonomy" id="1447943"/>
    <lineage>
        <taxon>Eukaryota</taxon>
        <taxon>Fungi</taxon>
        <taxon>Dikarya</taxon>
        <taxon>Ascomycota</taxon>
        <taxon>Pezizomycotina</taxon>
        <taxon>Dothideomycetes</taxon>
        <taxon>Pleosporomycetidae</taxon>
        <taxon>Pleosporales</taxon>
        <taxon>Massarineae</taxon>
        <taxon>Didymosphaeriaceae</taxon>
        <taxon>Bimuria</taxon>
    </lineage>
</organism>
<protein>
    <submittedName>
        <fullName evidence="2">Uncharacterized protein</fullName>
    </submittedName>
</protein>
<accession>A0A6A5ULR4</accession>
<evidence type="ECO:0000313" key="3">
    <source>
        <dbReference type="Proteomes" id="UP000800036"/>
    </source>
</evidence>
<proteinExistence type="predicted"/>
<keyword evidence="3" id="KW-1185">Reference proteome</keyword>
<name>A0A6A5ULR4_9PLEO</name>
<sequence>MSPRPICNGSVRRALTAARESHMRPERAWFLPMKWLGNPTAQSRAQRRGRDRRLARWPWPCQNCGLMPPRHVDSLSAAQPVCLFVRCRAHHSPAQCALVRVHGHQRGLDVSSIRFAFGLTRCPAQPVLDLCQARINIKSCTSPYLSQTAGPVGNKKTRTRLAAVSSPNR</sequence>
<evidence type="ECO:0000256" key="1">
    <source>
        <dbReference type="SAM" id="MobiDB-lite"/>
    </source>
</evidence>
<dbReference type="EMBL" id="ML976758">
    <property type="protein sequence ID" value="KAF1965634.1"/>
    <property type="molecule type" value="Genomic_DNA"/>
</dbReference>
<dbReference type="Proteomes" id="UP000800036">
    <property type="component" value="Unassembled WGS sequence"/>
</dbReference>
<evidence type="ECO:0000313" key="2">
    <source>
        <dbReference type="EMBL" id="KAF1965634.1"/>
    </source>
</evidence>
<gene>
    <name evidence="2" type="ORF">BU23DRAFT_19447</name>
</gene>